<evidence type="ECO:0000313" key="2">
    <source>
        <dbReference type="Proteomes" id="UP000269289"/>
    </source>
</evidence>
<protein>
    <submittedName>
        <fullName evidence="1">Nuclease</fullName>
    </submittedName>
</protein>
<dbReference type="EMBL" id="RFFI01000086">
    <property type="protein sequence ID" value="RMI06931.1"/>
    <property type="molecule type" value="Genomic_DNA"/>
</dbReference>
<dbReference type="OrthoDB" id="4827864at2"/>
<gene>
    <name evidence="1" type="ORF">EBM89_14500</name>
</gene>
<keyword evidence="2" id="KW-1185">Reference proteome</keyword>
<organism evidence="1 2">
    <name type="scientific">Cellulomonas triticagri</name>
    <dbReference type="NCBI Taxonomy" id="2483352"/>
    <lineage>
        <taxon>Bacteria</taxon>
        <taxon>Bacillati</taxon>
        <taxon>Actinomycetota</taxon>
        <taxon>Actinomycetes</taxon>
        <taxon>Micrococcales</taxon>
        <taxon>Cellulomonadaceae</taxon>
        <taxon>Cellulomonas</taxon>
    </lineage>
</organism>
<sequence>MPYPTRSDVLPIQAVVATASPSAWRDGLVLAQADAQVTVALLDGEVHDLVTGATPQPGEPVALHPVAGLLAVGGAWFAARPAVG</sequence>
<name>A0A3M2J4B4_9CELL</name>
<proteinExistence type="predicted"/>
<accession>A0A3M2J4B4</accession>
<reference evidence="1 2" key="1">
    <citation type="submission" date="2018-10" db="EMBL/GenBank/DDBJ databases">
        <title>Isolation, diversity and antifungal activity of actinobacteria from wheat.</title>
        <authorList>
            <person name="Han C."/>
        </authorList>
    </citation>
    <scope>NUCLEOTIDE SEQUENCE [LARGE SCALE GENOMIC DNA]</scope>
    <source>
        <strain evidence="1 2">NEAU-YY56</strain>
    </source>
</reference>
<dbReference type="Proteomes" id="UP000269289">
    <property type="component" value="Unassembled WGS sequence"/>
</dbReference>
<dbReference type="RefSeq" id="WP_122150130.1">
    <property type="nucleotide sequence ID" value="NZ_RFFI01000086.1"/>
</dbReference>
<dbReference type="AlphaFoldDB" id="A0A3M2J4B4"/>
<comment type="caution">
    <text evidence="1">The sequence shown here is derived from an EMBL/GenBank/DDBJ whole genome shotgun (WGS) entry which is preliminary data.</text>
</comment>
<evidence type="ECO:0000313" key="1">
    <source>
        <dbReference type="EMBL" id="RMI06931.1"/>
    </source>
</evidence>